<keyword evidence="1" id="KW-0732">Signal</keyword>
<evidence type="ECO:0000313" key="3">
    <source>
        <dbReference type="Proteomes" id="UP000007801"/>
    </source>
</evidence>
<name>B3MVM8_DROAN</name>
<reference evidence="2 3" key="1">
    <citation type="journal article" date="2007" name="Nature">
        <title>Evolution of genes and genomes on the Drosophila phylogeny.</title>
        <authorList>
            <consortium name="Drosophila 12 Genomes Consortium"/>
            <person name="Clark A.G."/>
            <person name="Eisen M.B."/>
            <person name="Smith D.R."/>
            <person name="Bergman C.M."/>
            <person name="Oliver B."/>
            <person name="Markow T.A."/>
            <person name="Kaufman T.C."/>
            <person name="Kellis M."/>
            <person name="Gelbart W."/>
            <person name="Iyer V.N."/>
            <person name="Pollard D.A."/>
            <person name="Sackton T.B."/>
            <person name="Larracuente A.M."/>
            <person name="Singh N.D."/>
            <person name="Abad J.P."/>
            <person name="Abt D.N."/>
            <person name="Adryan B."/>
            <person name="Aguade M."/>
            <person name="Akashi H."/>
            <person name="Anderson W.W."/>
            <person name="Aquadro C.F."/>
            <person name="Ardell D.H."/>
            <person name="Arguello R."/>
            <person name="Artieri C.G."/>
            <person name="Barbash D.A."/>
            <person name="Barker D."/>
            <person name="Barsanti P."/>
            <person name="Batterham P."/>
            <person name="Batzoglou S."/>
            <person name="Begun D."/>
            <person name="Bhutkar A."/>
            <person name="Blanco E."/>
            <person name="Bosak S.A."/>
            <person name="Bradley R.K."/>
            <person name="Brand A.D."/>
            <person name="Brent M.R."/>
            <person name="Brooks A.N."/>
            <person name="Brown R.H."/>
            <person name="Butlin R.K."/>
            <person name="Caggese C."/>
            <person name="Calvi B.R."/>
            <person name="Bernardo de Carvalho A."/>
            <person name="Caspi A."/>
            <person name="Castrezana S."/>
            <person name="Celniker S.E."/>
            <person name="Chang J.L."/>
            <person name="Chapple C."/>
            <person name="Chatterji S."/>
            <person name="Chinwalla A."/>
            <person name="Civetta A."/>
            <person name="Clifton S.W."/>
            <person name="Comeron J.M."/>
            <person name="Costello J.C."/>
            <person name="Coyne J.A."/>
            <person name="Daub J."/>
            <person name="David R.G."/>
            <person name="Delcher A.L."/>
            <person name="Delehaunty K."/>
            <person name="Do C.B."/>
            <person name="Ebling H."/>
            <person name="Edwards K."/>
            <person name="Eickbush T."/>
            <person name="Evans J.D."/>
            <person name="Filipski A."/>
            <person name="Findeiss S."/>
            <person name="Freyhult E."/>
            <person name="Fulton L."/>
            <person name="Fulton R."/>
            <person name="Garcia A.C."/>
            <person name="Gardiner A."/>
            <person name="Garfield D.A."/>
            <person name="Garvin B.E."/>
            <person name="Gibson G."/>
            <person name="Gilbert D."/>
            <person name="Gnerre S."/>
            <person name="Godfrey J."/>
            <person name="Good R."/>
            <person name="Gotea V."/>
            <person name="Gravely B."/>
            <person name="Greenberg A.J."/>
            <person name="Griffiths-Jones S."/>
            <person name="Gross S."/>
            <person name="Guigo R."/>
            <person name="Gustafson E.A."/>
            <person name="Haerty W."/>
            <person name="Hahn M.W."/>
            <person name="Halligan D.L."/>
            <person name="Halpern A.L."/>
            <person name="Halter G.M."/>
            <person name="Han M.V."/>
            <person name="Heger A."/>
            <person name="Hillier L."/>
            <person name="Hinrichs A.S."/>
            <person name="Holmes I."/>
            <person name="Hoskins R.A."/>
            <person name="Hubisz M.J."/>
            <person name="Hultmark D."/>
            <person name="Huntley M.A."/>
            <person name="Jaffe D.B."/>
            <person name="Jagadeeshan S."/>
            <person name="Jeck W.R."/>
            <person name="Johnson J."/>
            <person name="Jones C.D."/>
            <person name="Jordan W.C."/>
            <person name="Karpen G.H."/>
            <person name="Kataoka E."/>
            <person name="Keightley P.D."/>
            <person name="Kheradpour P."/>
            <person name="Kirkness E.F."/>
            <person name="Koerich L.B."/>
            <person name="Kristiansen K."/>
            <person name="Kudrna D."/>
            <person name="Kulathinal R.J."/>
            <person name="Kumar S."/>
            <person name="Kwok R."/>
            <person name="Lander E."/>
            <person name="Langley C.H."/>
            <person name="Lapoint R."/>
            <person name="Lazzaro B.P."/>
            <person name="Lee S.J."/>
            <person name="Levesque L."/>
            <person name="Li R."/>
            <person name="Lin C.F."/>
            <person name="Lin M.F."/>
            <person name="Lindblad-Toh K."/>
            <person name="Llopart A."/>
            <person name="Long M."/>
            <person name="Low L."/>
            <person name="Lozovsky E."/>
            <person name="Lu J."/>
            <person name="Luo M."/>
            <person name="Machado C.A."/>
            <person name="Makalowski W."/>
            <person name="Marzo M."/>
            <person name="Matsuda M."/>
            <person name="Matzkin L."/>
            <person name="McAllister B."/>
            <person name="McBride C.S."/>
            <person name="McKernan B."/>
            <person name="McKernan K."/>
            <person name="Mendez-Lago M."/>
            <person name="Minx P."/>
            <person name="Mollenhauer M.U."/>
            <person name="Montooth K."/>
            <person name="Mount S.M."/>
            <person name="Mu X."/>
            <person name="Myers E."/>
            <person name="Negre B."/>
            <person name="Newfeld S."/>
            <person name="Nielsen R."/>
            <person name="Noor M.A."/>
            <person name="O'Grady P."/>
            <person name="Pachter L."/>
            <person name="Papaceit M."/>
            <person name="Parisi M.J."/>
            <person name="Parisi M."/>
            <person name="Parts L."/>
            <person name="Pedersen J.S."/>
            <person name="Pesole G."/>
            <person name="Phillippy A.M."/>
            <person name="Ponting C.P."/>
            <person name="Pop M."/>
            <person name="Porcelli D."/>
            <person name="Powell J.R."/>
            <person name="Prohaska S."/>
            <person name="Pruitt K."/>
            <person name="Puig M."/>
            <person name="Quesneville H."/>
            <person name="Ram K.R."/>
            <person name="Rand D."/>
            <person name="Rasmussen M.D."/>
            <person name="Reed L.K."/>
            <person name="Reenan R."/>
            <person name="Reily A."/>
            <person name="Remington K.A."/>
            <person name="Rieger T.T."/>
            <person name="Ritchie M.G."/>
            <person name="Robin C."/>
            <person name="Rogers Y.H."/>
            <person name="Rohde C."/>
            <person name="Rozas J."/>
            <person name="Rubenfield M.J."/>
            <person name="Ruiz A."/>
            <person name="Russo S."/>
            <person name="Salzberg S.L."/>
            <person name="Sanchez-Gracia A."/>
            <person name="Saranga D.J."/>
            <person name="Sato H."/>
            <person name="Schaeffer S.W."/>
            <person name="Schatz M.C."/>
            <person name="Schlenke T."/>
            <person name="Schwartz R."/>
            <person name="Segarra C."/>
            <person name="Singh R.S."/>
            <person name="Sirot L."/>
            <person name="Sirota M."/>
            <person name="Sisneros N.B."/>
            <person name="Smith C.D."/>
            <person name="Smith T.F."/>
            <person name="Spieth J."/>
            <person name="Stage D.E."/>
            <person name="Stark A."/>
            <person name="Stephan W."/>
            <person name="Strausberg R.L."/>
            <person name="Strempel S."/>
            <person name="Sturgill D."/>
            <person name="Sutton G."/>
            <person name="Sutton G.G."/>
            <person name="Tao W."/>
            <person name="Teichmann S."/>
            <person name="Tobari Y.N."/>
            <person name="Tomimura Y."/>
            <person name="Tsolas J.M."/>
            <person name="Valente V.L."/>
            <person name="Venter E."/>
            <person name="Venter J.C."/>
            <person name="Vicario S."/>
            <person name="Vieira F.G."/>
            <person name="Vilella A.J."/>
            <person name="Villasante A."/>
            <person name="Walenz B."/>
            <person name="Wang J."/>
            <person name="Wasserman M."/>
            <person name="Watts T."/>
            <person name="Wilson D."/>
            <person name="Wilson R.K."/>
            <person name="Wing R.A."/>
            <person name="Wolfner M.F."/>
            <person name="Wong A."/>
            <person name="Wong G.K."/>
            <person name="Wu C.I."/>
            <person name="Wu G."/>
            <person name="Yamamoto D."/>
            <person name="Yang H.P."/>
            <person name="Yang S.P."/>
            <person name="Yorke J.A."/>
            <person name="Yoshida K."/>
            <person name="Zdobnov E."/>
            <person name="Zhang P."/>
            <person name="Zhang Y."/>
            <person name="Zimin A.V."/>
            <person name="Baldwin J."/>
            <person name="Abdouelleil A."/>
            <person name="Abdulkadir J."/>
            <person name="Abebe A."/>
            <person name="Abera B."/>
            <person name="Abreu J."/>
            <person name="Acer S.C."/>
            <person name="Aftuck L."/>
            <person name="Alexander A."/>
            <person name="An P."/>
            <person name="Anderson E."/>
            <person name="Anderson S."/>
            <person name="Arachi H."/>
            <person name="Azer M."/>
            <person name="Bachantsang P."/>
            <person name="Barry A."/>
            <person name="Bayul T."/>
            <person name="Berlin A."/>
            <person name="Bessette D."/>
            <person name="Bloom T."/>
            <person name="Blye J."/>
            <person name="Boguslavskiy L."/>
            <person name="Bonnet C."/>
            <person name="Boukhgalter B."/>
            <person name="Bourzgui I."/>
            <person name="Brown A."/>
            <person name="Cahill P."/>
            <person name="Channer S."/>
            <person name="Cheshatsang Y."/>
            <person name="Chuda L."/>
            <person name="Citroen M."/>
            <person name="Collymore A."/>
            <person name="Cooke P."/>
            <person name="Costello M."/>
            <person name="D'Aco K."/>
            <person name="Daza R."/>
            <person name="De Haan G."/>
            <person name="DeGray S."/>
            <person name="DeMaso C."/>
            <person name="Dhargay N."/>
            <person name="Dooley K."/>
            <person name="Dooley E."/>
            <person name="Doricent M."/>
            <person name="Dorje P."/>
            <person name="Dorjee K."/>
            <person name="Dupes A."/>
            <person name="Elong R."/>
            <person name="Falk J."/>
            <person name="Farina A."/>
            <person name="Faro S."/>
            <person name="Ferguson D."/>
            <person name="Fisher S."/>
            <person name="Foley C.D."/>
            <person name="Franke A."/>
            <person name="Friedrich D."/>
            <person name="Gadbois L."/>
            <person name="Gearin G."/>
            <person name="Gearin C.R."/>
            <person name="Giannoukos G."/>
            <person name="Goode T."/>
            <person name="Graham J."/>
            <person name="Grandbois E."/>
            <person name="Grewal S."/>
            <person name="Gyaltsen K."/>
            <person name="Hafez N."/>
            <person name="Hagos B."/>
            <person name="Hall J."/>
            <person name="Henson C."/>
            <person name="Hollinger A."/>
            <person name="Honan T."/>
            <person name="Huard M.D."/>
            <person name="Hughes L."/>
            <person name="Hurhula B."/>
            <person name="Husby M.E."/>
            <person name="Kamat A."/>
            <person name="Kanga B."/>
            <person name="Kashin S."/>
            <person name="Khazanovich D."/>
            <person name="Kisner P."/>
            <person name="Lance K."/>
            <person name="Lara M."/>
            <person name="Lee W."/>
            <person name="Lennon N."/>
            <person name="Letendre F."/>
            <person name="LeVine R."/>
            <person name="Lipovsky A."/>
            <person name="Liu X."/>
            <person name="Liu J."/>
            <person name="Liu S."/>
            <person name="Lokyitsang T."/>
            <person name="Lokyitsang Y."/>
            <person name="Lubonja R."/>
            <person name="Lui A."/>
            <person name="MacDonald P."/>
            <person name="Magnisalis V."/>
            <person name="Maru K."/>
            <person name="Matthews C."/>
            <person name="McCusker W."/>
            <person name="McDonough S."/>
            <person name="Mehta T."/>
            <person name="Meldrim J."/>
            <person name="Meneus L."/>
            <person name="Mihai O."/>
            <person name="Mihalev A."/>
            <person name="Mihova T."/>
            <person name="Mittelman R."/>
            <person name="Mlenga V."/>
            <person name="Montmayeur A."/>
            <person name="Mulrain L."/>
            <person name="Navidi A."/>
            <person name="Naylor J."/>
            <person name="Negash T."/>
            <person name="Nguyen T."/>
            <person name="Nguyen N."/>
            <person name="Nicol R."/>
            <person name="Norbu C."/>
            <person name="Norbu N."/>
            <person name="Novod N."/>
            <person name="O'Neill B."/>
            <person name="Osman S."/>
            <person name="Markiewicz E."/>
            <person name="Oyono O.L."/>
            <person name="Patti C."/>
            <person name="Phunkhang P."/>
            <person name="Pierre F."/>
            <person name="Priest M."/>
            <person name="Raghuraman S."/>
            <person name="Rege F."/>
            <person name="Reyes R."/>
            <person name="Rise C."/>
            <person name="Rogov P."/>
            <person name="Ross K."/>
            <person name="Ryan E."/>
            <person name="Settipalli S."/>
            <person name="Shea T."/>
            <person name="Sherpa N."/>
            <person name="Shi L."/>
            <person name="Shih D."/>
            <person name="Sparrow T."/>
            <person name="Spaulding J."/>
            <person name="Stalker J."/>
            <person name="Stange-Thomann N."/>
            <person name="Stavropoulos S."/>
            <person name="Stone C."/>
            <person name="Strader C."/>
            <person name="Tesfaye S."/>
            <person name="Thomson T."/>
            <person name="Thoulutsang Y."/>
            <person name="Thoulutsang D."/>
            <person name="Topham K."/>
            <person name="Topping I."/>
            <person name="Tsamla T."/>
            <person name="Vassiliev H."/>
            <person name="Vo A."/>
            <person name="Wangchuk T."/>
            <person name="Wangdi T."/>
            <person name="Weiand M."/>
            <person name="Wilkinson J."/>
            <person name="Wilson A."/>
            <person name="Yadav S."/>
            <person name="Young G."/>
            <person name="Yu Q."/>
            <person name="Zembek L."/>
            <person name="Zhong D."/>
            <person name="Zimmer A."/>
            <person name="Zwirko Z."/>
            <person name="Jaffe D.B."/>
            <person name="Alvarez P."/>
            <person name="Brockman W."/>
            <person name="Butler J."/>
            <person name="Chin C."/>
            <person name="Gnerre S."/>
            <person name="Grabherr M."/>
            <person name="Kleber M."/>
            <person name="Mauceli E."/>
            <person name="MacCallum I."/>
        </authorList>
    </citation>
    <scope>NUCLEOTIDE SEQUENCE [LARGE SCALE GENOMIC DNA]</scope>
    <source>
        <strain evidence="3">Tucson 14024-0371.13</strain>
    </source>
</reference>
<feature type="signal peptide" evidence="1">
    <location>
        <begin position="1"/>
        <end position="19"/>
    </location>
</feature>
<dbReference type="InterPro" id="IPR010512">
    <property type="entry name" value="DUF1091"/>
</dbReference>
<proteinExistence type="predicted"/>
<dbReference type="GeneID" id="6504204"/>
<dbReference type="HOGENOM" id="CLU_116900_0_0_1"/>
<organism evidence="2 3">
    <name type="scientific">Drosophila ananassae</name>
    <name type="common">Fruit fly</name>
    <dbReference type="NCBI Taxonomy" id="7217"/>
    <lineage>
        <taxon>Eukaryota</taxon>
        <taxon>Metazoa</taxon>
        <taxon>Ecdysozoa</taxon>
        <taxon>Arthropoda</taxon>
        <taxon>Hexapoda</taxon>
        <taxon>Insecta</taxon>
        <taxon>Pterygota</taxon>
        <taxon>Neoptera</taxon>
        <taxon>Endopterygota</taxon>
        <taxon>Diptera</taxon>
        <taxon>Brachycera</taxon>
        <taxon>Muscomorpha</taxon>
        <taxon>Ephydroidea</taxon>
        <taxon>Drosophilidae</taxon>
        <taxon>Drosophila</taxon>
        <taxon>Sophophora</taxon>
    </lineage>
</organism>
<evidence type="ECO:0000256" key="1">
    <source>
        <dbReference type="SAM" id="SignalP"/>
    </source>
</evidence>
<dbReference type="InParanoid" id="B3MVM8"/>
<dbReference type="KEGG" id="dan:6504204"/>
<keyword evidence="3" id="KW-1185">Reference proteome</keyword>
<dbReference type="OrthoDB" id="7789165at2759"/>
<gene>
    <name evidence="2" type="primary">Dana\GF21524</name>
    <name evidence="2" type="synonym">dana_GLEANR_481</name>
    <name evidence="2" type="ORF">GF21524</name>
</gene>
<evidence type="ECO:0000313" key="2">
    <source>
        <dbReference type="EMBL" id="EDV33293.2"/>
    </source>
</evidence>
<dbReference type="PANTHER" id="PTHR20898">
    <property type="entry name" value="DAEDALUS ON 3-RELATED-RELATED"/>
    <property type="match status" value="1"/>
</dbReference>
<dbReference type="AlphaFoldDB" id="B3MVM8"/>
<dbReference type="EMBL" id="CH902624">
    <property type="protein sequence ID" value="EDV33293.2"/>
    <property type="molecule type" value="Genomic_DNA"/>
</dbReference>
<dbReference type="PANTHER" id="PTHR20898:SF0">
    <property type="entry name" value="DAEDALUS ON 3-RELATED"/>
    <property type="match status" value="1"/>
</dbReference>
<accession>B3MVM8</accession>
<feature type="chain" id="PRO_5006454976" description="MD-2-related lipid-recognition domain-containing protein" evidence="1">
    <location>
        <begin position="20"/>
        <end position="184"/>
    </location>
</feature>
<dbReference type="Proteomes" id="UP000007801">
    <property type="component" value="Unassembled WGS sequence"/>
</dbReference>
<sequence>MNIGFISLLGLSFIAIVPGDIKTRHTNLKCEIRDFSYVEVKICRLKVLGRGKIGATVNLKLLKLPIKAISVNFSVFKKLSGYHPFLFNVTVDLCHFLKHPNRFHVFYYFYGAMKPFMNMNHSCPLNVSILKTIHDFILKDFVLSDQMFSKIPVPVGSYMFLITFITENVVRGTITSYLDINVDN</sequence>
<evidence type="ECO:0008006" key="4">
    <source>
        <dbReference type="Google" id="ProtNLM"/>
    </source>
</evidence>
<protein>
    <recommendedName>
        <fullName evidence="4">MD-2-related lipid-recognition domain-containing protein</fullName>
    </recommendedName>
</protein>
<dbReference type="Pfam" id="PF06477">
    <property type="entry name" value="DUF1091"/>
    <property type="match status" value="1"/>
</dbReference>